<comment type="caution">
    <text evidence="8">The sequence shown here is derived from an EMBL/GenBank/DDBJ whole genome shotgun (WGS) entry which is preliminary data.</text>
</comment>
<dbReference type="InterPro" id="IPR006221">
    <property type="entry name" value="TrpG/PapA_dom"/>
</dbReference>
<feature type="region of interest" description="Disordered" evidence="5">
    <location>
        <begin position="399"/>
        <end position="435"/>
    </location>
</feature>
<evidence type="ECO:0000313" key="9">
    <source>
        <dbReference type="Proteomes" id="UP001596074"/>
    </source>
</evidence>
<keyword evidence="9" id="KW-1185">Reference proteome</keyword>
<dbReference type="InterPro" id="IPR017926">
    <property type="entry name" value="GATASE"/>
</dbReference>
<comment type="catalytic activity">
    <reaction evidence="4">
        <text>chorismate + L-glutamine = anthranilate + pyruvate + L-glutamate + H(+)</text>
        <dbReference type="Rhea" id="RHEA:21732"/>
        <dbReference type="ChEBI" id="CHEBI:15361"/>
        <dbReference type="ChEBI" id="CHEBI:15378"/>
        <dbReference type="ChEBI" id="CHEBI:16567"/>
        <dbReference type="ChEBI" id="CHEBI:29748"/>
        <dbReference type="ChEBI" id="CHEBI:29985"/>
        <dbReference type="ChEBI" id="CHEBI:58359"/>
        <dbReference type="EC" id="4.1.3.27"/>
    </reaction>
</comment>
<dbReference type="Pfam" id="PF00117">
    <property type="entry name" value="GATase"/>
    <property type="match status" value="1"/>
</dbReference>
<keyword evidence="2" id="KW-0315">Glutamine amidotransferase</keyword>
<dbReference type="CDD" id="cd01743">
    <property type="entry name" value="GATase1_Anthranilate_Synthase"/>
    <property type="match status" value="1"/>
</dbReference>
<dbReference type="EC" id="4.1.3.27" evidence="1"/>
<dbReference type="PROSITE" id="PS51273">
    <property type="entry name" value="GATASE_TYPE_1"/>
    <property type="match status" value="1"/>
</dbReference>
<dbReference type="Gene3D" id="3.40.50.880">
    <property type="match status" value="1"/>
</dbReference>
<dbReference type="EMBL" id="JBHSON010000077">
    <property type="protein sequence ID" value="MFC5751895.1"/>
    <property type="molecule type" value="Genomic_DNA"/>
</dbReference>
<dbReference type="InterPro" id="IPR019999">
    <property type="entry name" value="Anth_synth_I-like"/>
</dbReference>
<feature type="domain" description="Glutamine amidotransferase" evidence="6">
    <location>
        <begin position="468"/>
        <end position="649"/>
    </location>
</feature>
<evidence type="ECO:0000256" key="1">
    <source>
        <dbReference type="ARBA" id="ARBA00012266"/>
    </source>
</evidence>
<feature type="domain" description="Chorismate-utilising enzyme C-terminal" evidence="7">
    <location>
        <begin position="128"/>
        <end position="386"/>
    </location>
</feature>
<evidence type="ECO:0000256" key="4">
    <source>
        <dbReference type="ARBA" id="ARBA00047683"/>
    </source>
</evidence>
<dbReference type="PRINTS" id="PR00097">
    <property type="entry name" value="ANTSNTHASEII"/>
</dbReference>
<feature type="compositionally biased region" description="Pro residues" evidence="5">
    <location>
        <begin position="415"/>
        <end position="428"/>
    </location>
</feature>
<gene>
    <name evidence="8" type="ORF">ACFPZN_40335</name>
</gene>
<dbReference type="PANTHER" id="PTHR11236">
    <property type="entry name" value="AMINOBENZOATE/ANTHRANILATE SYNTHASE"/>
    <property type="match status" value="1"/>
</dbReference>
<dbReference type="Pfam" id="PF00425">
    <property type="entry name" value="Chorismate_bind"/>
    <property type="match status" value="1"/>
</dbReference>
<dbReference type="Proteomes" id="UP001596074">
    <property type="component" value="Unassembled WGS sequence"/>
</dbReference>
<sequence length="660" mass="71772">MAYPGERKNSRSAAEKLLSRILQNPDRPFALLYRRDVGGGLEILLGEFQETDRLERLDALVNIGGRDVLALVPYRQITERGFACVDDGEPVLAMPVRERAVLPLERALELLPDEHIELAGAGFDIDDDAYGAIVDRVIREEIGRGAGSNFVIKRTYTATIRDYTVRHALGLFARLIVGEPSAYWTFIVHTGARTFVGATPERHVSLEGGVATMNPISGTYRYPEAGPSLEGLLEFLGDPKETEELYMVVDEELKMMARVCDRGGQVEGPRVKEMARLAHTEYFVRGRTRMGGPRILRETMFAPTVTGSPLENACRVVARYEPTGRRYYSGVVALFGRGADGGPSMDSGIVIRTADIDRGGVLRLDVGATLVRTSVAASEAKETWTKAAGLLDALGMGAQTPWDARTPSRAAAGPAKPPRPMPSRPAPPGSLGGDPRVQAALAARNATLSRFWLGPERGEPVLPGLRALVVDAEDAFTAMLGRQLEALGPQVAILPWDAPVDVADYDLVVIGPGPGDPRDVRDPRISRLRELSARLLEPDGPPFLAECLGHQVVMSLLGLEVREQATPSQGLQERIDFFGEPHRVGFYNTYSAVSDVDLIPAPDGRGPFSICRDPASGKVHAVRGRGLASVQFHIESLLTEHGEEILKDLLAWTLNPQPVR</sequence>
<reference evidence="9" key="1">
    <citation type="journal article" date="2019" name="Int. J. Syst. Evol. Microbiol.">
        <title>The Global Catalogue of Microorganisms (GCM) 10K type strain sequencing project: providing services to taxonomists for standard genome sequencing and annotation.</title>
        <authorList>
            <consortium name="The Broad Institute Genomics Platform"/>
            <consortium name="The Broad Institute Genome Sequencing Center for Infectious Disease"/>
            <person name="Wu L."/>
            <person name="Ma J."/>
        </authorList>
    </citation>
    <scope>NUCLEOTIDE SEQUENCE [LARGE SCALE GENOMIC DNA]</scope>
    <source>
        <strain evidence="9">KCTC 42087</strain>
    </source>
</reference>
<name>A0ABW1AD30_9ACTN</name>
<dbReference type="PANTHER" id="PTHR11236:SF49">
    <property type="entry name" value="ANTHRANILATE SYNTHASE COMPONENT 1"/>
    <property type="match status" value="1"/>
</dbReference>
<dbReference type="PRINTS" id="PR00096">
    <property type="entry name" value="GATASE"/>
</dbReference>
<keyword evidence="3" id="KW-0456">Lyase</keyword>
<evidence type="ECO:0000259" key="6">
    <source>
        <dbReference type="Pfam" id="PF00117"/>
    </source>
</evidence>
<dbReference type="Gene3D" id="3.60.120.10">
    <property type="entry name" value="Anthranilate synthase"/>
    <property type="match status" value="1"/>
</dbReference>
<dbReference type="SUPFAM" id="SSF52317">
    <property type="entry name" value="Class I glutamine amidotransferase-like"/>
    <property type="match status" value="1"/>
</dbReference>
<organism evidence="8 9">
    <name type="scientific">Actinomadura rugatobispora</name>
    <dbReference type="NCBI Taxonomy" id="1994"/>
    <lineage>
        <taxon>Bacteria</taxon>
        <taxon>Bacillati</taxon>
        <taxon>Actinomycetota</taxon>
        <taxon>Actinomycetes</taxon>
        <taxon>Streptosporangiales</taxon>
        <taxon>Thermomonosporaceae</taxon>
        <taxon>Actinomadura</taxon>
    </lineage>
</organism>
<dbReference type="InterPro" id="IPR029062">
    <property type="entry name" value="Class_I_gatase-like"/>
</dbReference>
<evidence type="ECO:0000313" key="8">
    <source>
        <dbReference type="EMBL" id="MFC5751895.1"/>
    </source>
</evidence>
<dbReference type="SUPFAM" id="SSF56322">
    <property type="entry name" value="ADC synthase"/>
    <property type="match status" value="1"/>
</dbReference>
<dbReference type="InterPro" id="IPR005801">
    <property type="entry name" value="ADC_synthase"/>
</dbReference>
<evidence type="ECO:0000256" key="2">
    <source>
        <dbReference type="ARBA" id="ARBA00022962"/>
    </source>
</evidence>
<dbReference type="InterPro" id="IPR015890">
    <property type="entry name" value="Chorismate_C"/>
</dbReference>
<evidence type="ECO:0000256" key="5">
    <source>
        <dbReference type="SAM" id="MobiDB-lite"/>
    </source>
</evidence>
<proteinExistence type="predicted"/>
<evidence type="ECO:0000259" key="7">
    <source>
        <dbReference type="Pfam" id="PF00425"/>
    </source>
</evidence>
<protein>
    <recommendedName>
        <fullName evidence="1">anthranilate synthase</fullName>
        <ecNumber evidence="1">4.1.3.27</ecNumber>
    </recommendedName>
</protein>
<evidence type="ECO:0000256" key="3">
    <source>
        <dbReference type="ARBA" id="ARBA00023239"/>
    </source>
</evidence>
<dbReference type="RefSeq" id="WP_378287857.1">
    <property type="nucleotide sequence ID" value="NZ_JBHSON010000077.1"/>
</dbReference>
<accession>A0ABW1AD30</accession>